<keyword evidence="2" id="KW-1185">Reference proteome</keyword>
<organism evidence="1 2">
    <name type="scientific">Paenibacillus allorhizosphaerae</name>
    <dbReference type="NCBI Taxonomy" id="2849866"/>
    <lineage>
        <taxon>Bacteria</taxon>
        <taxon>Bacillati</taxon>
        <taxon>Bacillota</taxon>
        <taxon>Bacilli</taxon>
        <taxon>Bacillales</taxon>
        <taxon>Paenibacillaceae</taxon>
        <taxon>Paenibacillus</taxon>
    </lineage>
</organism>
<protein>
    <submittedName>
        <fullName evidence="1">Uncharacterized protein</fullName>
    </submittedName>
</protein>
<dbReference type="Proteomes" id="UP000730618">
    <property type="component" value="Unassembled WGS sequence"/>
</dbReference>
<reference evidence="1 2" key="1">
    <citation type="submission" date="2021-06" db="EMBL/GenBank/DDBJ databases">
        <authorList>
            <person name="Criscuolo A."/>
        </authorList>
    </citation>
    <scope>NUCLEOTIDE SEQUENCE [LARGE SCALE GENOMIC DNA]</scope>
    <source>
        <strain evidence="2">CIP 111802</strain>
    </source>
</reference>
<evidence type="ECO:0000313" key="1">
    <source>
        <dbReference type="EMBL" id="CAG7654275.1"/>
    </source>
</evidence>
<name>A0ABN7TVT6_9BACL</name>
<comment type="caution">
    <text evidence="1">The sequence shown here is derived from an EMBL/GenBank/DDBJ whole genome shotgun (WGS) entry which is preliminary data.</text>
</comment>
<accession>A0ABN7TVT6</accession>
<sequence length="33" mass="3638">MALSSIMNVAGTGKIHLEVLLYSSRSIVKMFKL</sequence>
<proteinExistence type="predicted"/>
<evidence type="ECO:0000313" key="2">
    <source>
        <dbReference type="Proteomes" id="UP000730618"/>
    </source>
</evidence>
<dbReference type="EMBL" id="CAJVCE010000022">
    <property type="protein sequence ID" value="CAG7654275.1"/>
    <property type="molecule type" value="Genomic_DNA"/>
</dbReference>
<gene>
    <name evidence="1" type="ORF">PAECIP111802_05723</name>
</gene>